<proteinExistence type="inferred from homology"/>
<keyword evidence="2 7" id="KW-0645">Protease</keyword>
<sequence>MRLRSFKQGPQKVQYYGDITIGTPPQSFRVVFDTGSSDLWVPSVMCAGRESICSLHQQYDSAKSSTHVSNGTHVNISYAGGTVYGEVATDAVTIGNCTVKNQRFLQVDSRPGTAFATAKFDGILGLAYPSMSLLGASPVFDSMIEQGVIRSPVFSVFLRRGAGATGKPYAVDGGEVYFGGIDADHYTGELFYVPVSERGYWQLTAESIKLGNEEFCQSGCEAIVDTGTTAITGPTVDVHRIIRLLGAVPLASRMVLFTYCPLVVQPPPWFGL</sequence>
<evidence type="ECO:0000256" key="7">
    <source>
        <dbReference type="RuleBase" id="RU000454"/>
    </source>
</evidence>
<dbReference type="PROSITE" id="PS51767">
    <property type="entry name" value="PEPTIDASE_A1"/>
    <property type="match status" value="1"/>
</dbReference>
<keyword evidence="3 7" id="KW-0064">Aspartyl protease</keyword>
<gene>
    <name evidence="9" type="ORF">HPB48_019021</name>
</gene>
<feature type="active site" evidence="5">
    <location>
        <position position="225"/>
    </location>
</feature>
<evidence type="ECO:0000256" key="4">
    <source>
        <dbReference type="ARBA" id="ARBA00022801"/>
    </source>
</evidence>
<dbReference type="PANTHER" id="PTHR47966">
    <property type="entry name" value="BETA-SITE APP-CLEAVING ENZYME, ISOFORM A-RELATED"/>
    <property type="match status" value="1"/>
</dbReference>
<evidence type="ECO:0000256" key="1">
    <source>
        <dbReference type="ARBA" id="ARBA00007447"/>
    </source>
</evidence>
<feature type="disulfide bond" evidence="6">
    <location>
        <begin position="46"/>
        <end position="53"/>
    </location>
</feature>
<evidence type="ECO:0000256" key="6">
    <source>
        <dbReference type="PIRSR" id="PIRSR601461-2"/>
    </source>
</evidence>
<dbReference type="GO" id="GO:0004190">
    <property type="term" value="F:aspartic-type endopeptidase activity"/>
    <property type="evidence" value="ECO:0007669"/>
    <property type="project" value="UniProtKB-KW"/>
</dbReference>
<feature type="active site" evidence="5">
    <location>
        <position position="33"/>
    </location>
</feature>
<dbReference type="PROSITE" id="PS00141">
    <property type="entry name" value="ASP_PROTEASE"/>
    <property type="match status" value="2"/>
</dbReference>
<accession>A0A9J6FCD2</accession>
<dbReference type="VEuPathDB" id="VectorBase:HLOH_051753"/>
<dbReference type="FunFam" id="2.40.70.10:FF:000115">
    <property type="entry name" value="Lysosomal aspartic protease"/>
    <property type="match status" value="1"/>
</dbReference>
<dbReference type="OrthoDB" id="771136at2759"/>
<dbReference type="InterPro" id="IPR021109">
    <property type="entry name" value="Peptidase_aspartic_dom_sf"/>
</dbReference>
<dbReference type="InterPro" id="IPR001969">
    <property type="entry name" value="Aspartic_peptidase_AS"/>
</dbReference>
<keyword evidence="10" id="KW-1185">Reference proteome</keyword>
<dbReference type="InterPro" id="IPR001461">
    <property type="entry name" value="Aspartic_peptidase_A1"/>
</dbReference>
<keyword evidence="4 7" id="KW-0378">Hydrolase</keyword>
<dbReference type="GO" id="GO:0005764">
    <property type="term" value="C:lysosome"/>
    <property type="evidence" value="ECO:0007669"/>
    <property type="project" value="TreeGrafter"/>
</dbReference>
<dbReference type="EMBL" id="JABSTR010000001">
    <property type="protein sequence ID" value="KAH9360523.1"/>
    <property type="molecule type" value="Genomic_DNA"/>
</dbReference>
<dbReference type="InterPro" id="IPR033121">
    <property type="entry name" value="PEPTIDASE_A1"/>
</dbReference>
<dbReference type="OMA" id="AHTYVHA"/>
<evidence type="ECO:0000256" key="2">
    <source>
        <dbReference type="ARBA" id="ARBA00022670"/>
    </source>
</evidence>
<dbReference type="AlphaFoldDB" id="A0A9J6FCD2"/>
<dbReference type="GO" id="GO:0006508">
    <property type="term" value="P:proteolysis"/>
    <property type="evidence" value="ECO:0007669"/>
    <property type="project" value="UniProtKB-KW"/>
</dbReference>
<evidence type="ECO:0000313" key="10">
    <source>
        <dbReference type="Proteomes" id="UP000821853"/>
    </source>
</evidence>
<name>A0A9J6FCD2_HAELO</name>
<evidence type="ECO:0000259" key="8">
    <source>
        <dbReference type="PROSITE" id="PS51767"/>
    </source>
</evidence>
<keyword evidence="6" id="KW-1015">Disulfide bond</keyword>
<protein>
    <recommendedName>
        <fullName evidence="8">Peptidase A1 domain-containing protein</fullName>
    </recommendedName>
</protein>
<feature type="domain" description="Peptidase A1" evidence="8">
    <location>
        <begin position="15"/>
        <end position="272"/>
    </location>
</feature>
<dbReference type="PRINTS" id="PR00792">
    <property type="entry name" value="PEPSIN"/>
</dbReference>
<comment type="similarity">
    <text evidence="1 7">Belongs to the peptidase A1 family.</text>
</comment>
<dbReference type="PANTHER" id="PTHR47966:SF51">
    <property type="entry name" value="BETA-SITE APP-CLEAVING ENZYME, ISOFORM A-RELATED"/>
    <property type="match status" value="1"/>
</dbReference>
<dbReference type="Proteomes" id="UP000821853">
    <property type="component" value="Chromosome 1"/>
</dbReference>
<evidence type="ECO:0000256" key="3">
    <source>
        <dbReference type="ARBA" id="ARBA00022750"/>
    </source>
</evidence>
<dbReference type="Pfam" id="PF00026">
    <property type="entry name" value="Asp"/>
    <property type="match status" value="1"/>
</dbReference>
<evidence type="ECO:0000313" key="9">
    <source>
        <dbReference type="EMBL" id="KAH9360523.1"/>
    </source>
</evidence>
<dbReference type="Gene3D" id="2.40.70.10">
    <property type="entry name" value="Acid Proteases"/>
    <property type="match status" value="2"/>
</dbReference>
<dbReference type="SUPFAM" id="SSF50630">
    <property type="entry name" value="Acid proteases"/>
    <property type="match status" value="1"/>
</dbReference>
<comment type="caution">
    <text evidence="9">The sequence shown here is derived from an EMBL/GenBank/DDBJ whole genome shotgun (WGS) entry which is preliminary data.</text>
</comment>
<organism evidence="9 10">
    <name type="scientific">Haemaphysalis longicornis</name>
    <name type="common">Bush tick</name>
    <dbReference type="NCBI Taxonomy" id="44386"/>
    <lineage>
        <taxon>Eukaryota</taxon>
        <taxon>Metazoa</taxon>
        <taxon>Ecdysozoa</taxon>
        <taxon>Arthropoda</taxon>
        <taxon>Chelicerata</taxon>
        <taxon>Arachnida</taxon>
        <taxon>Acari</taxon>
        <taxon>Parasitiformes</taxon>
        <taxon>Ixodida</taxon>
        <taxon>Ixodoidea</taxon>
        <taxon>Ixodidae</taxon>
        <taxon>Haemaphysalinae</taxon>
        <taxon>Haemaphysalis</taxon>
    </lineage>
</organism>
<reference evidence="9 10" key="1">
    <citation type="journal article" date="2020" name="Cell">
        <title>Large-Scale Comparative Analyses of Tick Genomes Elucidate Their Genetic Diversity and Vector Capacities.</title>
        <authorList>
            <consortium name="Tick Genome and Microbiome Consortium (TIGMIC)"/>
            <person name="Jia N."/>
            <person name="Wang J."/>
            <person name="Shi W."/>
            <person name="Du L."/>
            <person name="Sun Y."/>
            <person name="Zhan W."/>
            <person name="Jiang J.F."/>
            <person name="Wang Q."/>
            <person name="Zhang B."/>
            <person name="Ji P."/>
            <person name="Bell-Sakyi L."/>
            <person name="Cui X.M."/>
            <person name="Yuan T.T."/>
            <person name="Jiang B.G."/>
            <person name="Yang W.F."/>
            <person name="Lam T.T."/>
            <person name="Chang Q.C."/>
            <person name="Ding S.J."/>
            <person name="Wang X.J."/>
            <person name="Zhu J.G."/>
            <person name="Ruan X.D."/>
            <person name="Zhao L."/>
            <person name="Wei J.T."/>
            <person name="Ye R.Z."/>
            <person name="Que T.C."/>
            <person name="Du C.H."/>
            <person name="Zhou Y.H."/>
            <person name="Cheng J.X."/>
            <person name="Dai P.F."/>
            <person name="Guo W.B."/>
            <person name="Han X.H."/>
            <person name="Huang E.J."/>
            <person name="Li L.F."/>
            <person name="Wei W."/>
            <person name="Gao Y.C."/>
            <person name="Liu J.Z."/>
            <person name="Shao H.Z."/>
            <person name="Wang X."/>
            <person name="Wang C.C."/>
            <person name="Yang T.C."/>
            <person name="Huo Q.B."/>
            <person name="Li W."/>
            <person name="Chen H.Y."/>
            <person name="Chen S.E."/>
            <person name="Zhou L.G."/>
            <person name="Ni X.B."/>
            <person name="Tian J.H."/>
            <person name="Sheng Y."/>
            <person name="Liu T."/>
            <person name="Pan Y.S."/>
            <person name="Xia L.Y."/>
            <person name="Li J."/>
            <person name="Zhao F."/>
            <person name="Cao W.C."/>
        </authorList>
    </citation>
    <scope>NUCLEOTIDE SEQUENCE [LARGE SCALE GENOMIC DNA]</scope>
    <source>
        <strain evidence="9">HaeL-2018</strain>
    </source>
</reference>
<evidence type="ECO:0000256" key="5">
    <source>
        <dbReference type="PIRSR" id="PIRSR601461-1"/>
    </source>
</evidence>